<feature type="transmembrane region" description="Helical" evidence="2">
    <location>
        <begin position="96"/>
        <end position="123"/>
    </location>
</feature>
<protein>
    <submittedName>
        <fullName evidence="3">Uncharacterized protein</fullName>
    </submittedName>
</protein>
<dbReference type="EMBL" id="GAMC01018115">
    <property type="protein sequence ID" value="JAB88440.1"/>
    <property type="molecule type" value="mRNA"/>
</dbReference>
<dbReference type="EMBL" id="GAMC01018120">
    <property type="protein sequence ID" value="JAB88435.1"/>
    <property type="molecule type" value="mRNA"/>
</dbReference>
<dbReference type="KEGG" id="ccat:105664458"/>
<feature type="compositionally biased region" description="Acidic residues" evidence="1">
    <location>
        <begin position="154"/>
        <end position="170"/>
    </location>
</feature>
<evidence type="ECO:0000256" key="2">
    <source>
        <dbReference type="SAM" id="Phobius"/>
    </source>
</evidence>
<feature type="transmembrane region" description="Helical" evidence="2">
    <location>
        <begin position="43"/>
        <end position="59"/>
    </location>
</feature>
<name>W8AIW1_CERCA</name>
<feature type="region of interest" description="Disordered" evidence="1">
    <location>
        <begin position="148"/>
        <end position="170"/>
    </location>
</feature>
<evidence type="ECO:0000256" key="1">
    <source>
        <dbReference type="SAM" id="MobiDB-lite"/>
    </source>
</evidence>
<keyword evidence="2" id="KW-0472">Membrane</keyword>
<accession>W8AIW1</accession>
<feature type="region of interest" description="Disordered" evidence="1">
    <location>
        <begin position="192"/>
        <end position="234"/>
    </location>
</feature>
<sequence>MQAVKSKFANILNISITKERLLPYFAAPVLFLLVVLICQHLRPIGIFFLAVFFYWIYNTRCNFRIVPPPELQQKYKEYLKRVQDFRKQHTNLTMCFYIFSLSSFIFFGHVVIVTILFIIIYLLGLRYIEQCSLDFSRPRYRNVTYSDLDTSRENDDESTAGSETDYDDEFLPEKNSRNIILLDRACRDFTLHTAPTENTEDTEDEDDKSDDIPSDLLINDSIPELNENSTDDEDDLMPLIDAEKQNVEPSTSGGGAKMHFQKSHFKSDSTLAISSSSSEESLSKGLKFPDAETVDGARSHSDASTVKSAKIELPLGSNLVPTALVNNYDSIRNAIKAAVIVATQESPDEVSSESEFEFLGYE</sequence>
<dbReference type="GeneID" id="105664458"/>
<dbReference type="OrthoDB" id="8019597at2759"/>
<dbReference type="RefSeq" id="XP_004529551.1">
    <property type="nucleotide sequence ID" value="XM_004529494.2"/>
</dbReference>
<dbReference type="AlphaFoldDB" id="W8AIW1"/>
<organism evidence="3">
    <name type="scientific">Ceratitis capitata</name>
    <name type="common">Mediterranean fruit fly</name>
    <name type="synonym">Tephritis capitata</name>
    <dbReference type="NCBI Taxonomy" id="7213"/>
    <lineage>
        <taxon>Eukaryota</taxon>
        <taxon>Metazoa</taxon>
        <taxon>Ecdysozoa</taxon>
        <taxon>Arthropoda</taxon>
        <taxon>Hexapoda</taxon>
        <taxon>Insecta</taxon>
        <taxon>Pterygota</taxon>
        <taxon>Neoptera</taxon>
        <taxon>Endopterygota</taxon>
        <taxon>Diptera</taxon>
        <taxon>Brachycera</taxon>
        <taxon>Muscomorpha</taxon>
        <taxon>Tephritoidea</taxon>
        <taxon>Tephritidae</taxon>
        <taxon>Ceratitis</taxon>
        <taxon>Ceratitis</taxon>
    </lineage>
</organism>
<keyword evidence="2" id="KW-1133">Transmembrane helix</keyword>
<feature type="compositionally biased region" description="Acidic residues" evidence="1">
    <location>
        <begin position="198"/>
        <end position="213"/>
    </location>
</feature>
<evidence type="ECO:0000313" key="3">
    <source>
        <dbReference type="EMBL" id="JAB88440.1"/>
    </source>
</evidence>
<reference evidence="3" key="2">
    <citation type="journal article" date="2014" name="BMC Genomics">
        <title>A genomic perspective to assessing quality of mass-reared SIT flies used in Mediterranean fruit fly (Ceratitis capitata) eradication in California.</title>
        <authorList>
            <person name="Calla B."/>
            <person name="Hall B."/>
            <person name="Hou S."/>
            <person name="Geib S.M."/>
        </authorList>
    </citation>
    <scope>NUCLEOTIDE SEQUENCE</scope>
</reference>
<proteinExistence type="evidence at transcript level"/>
<keyword evidence="2" id="KW-0812">Transmembrane</keyword>
<reference evidence="3" key="1">
    <citation type="submission" date="2013-07" db="EMBL/GenBank/DDBJ databases">
        <authorList>
            <person name="Geib S."/>
        </authorList>
    </citation>
    <scope>NUCLEOTIDE SEQUENCE</scope>
</reference>
<feature type="transmembrane region" description="Helical" evidence="2">
    <location>
        <begin position="21"/>
        <end position="37"/>
    </location>
</feature>